<protein>
    <recommendedName>
        <fullName evidence="3">FYVE-type domain-containing protein</fullName>
    </recommendedName>
</protein>
<proteinExistence type="predicted"/>
<name>A0A8T1WEQ0_9STRA</name>
<dbReference type="InterPro" id="IPR052727">
    <property type="entry name" value="Rab4/Rab5_effector"/>
</dbReference>
<gene>
    <name evidence="1" type="ORF">PHYBOEH_006634</name>
</gene>
<sequence length="382" mass="42949">MGKGRFIVNPFDELVMTPDDRFQLQELAHSLILTNLDHYNTFVCSGKGEVDSHRWKQIKAREQLLVFEERSGYRPSPANRGELTGSGLPMILCVGSMEGKLEDLMYGAMSEDLETMRLKASYVDDVSGAAVLASIVEPTTSYPFQSLMVKWMEIDIPIAKNRDYVYLEGTGMVKAANGDRLGYQLLHSVEFPQTDTLPYRVRGNISIMAFWRQARANTIEMYATGIFDPCGDMIRKLSVPRMADVFLSSVKYPYCGQMRKLSFMLDKAYAESRLHGTPNKKFVCVNCSSHIMGRRFGDFSKSSSTCKLCFGHVCHGCKVVQKMSFVCPDLMLTRRKVTFCRECICSVTSMSAAACARTRMRMVKNGITLSVYSTIDDESSSD</sequence>
<accession>A0A8T1WEQ0</accession>
<evidence type="ECO:0008006" key="3">
    <source>
        <dbReference type="Google" id="ProtNLM"/>
    </source>
</evidence>
<dbReference type="Proteomes" id="UP000693981">
    <property type="component" value="Unassembled WGS sequence"/>
</dbReference>
<keyword evidence="2" id="KW-1185">Reference proteome</keyword>
<evidence type="ECO:0000313" key="1">
    <source>
        <dbReference type="EMBL" id="KAG7391671.1"/>
    </source>
</evidence>
<organism evidence="1 2">
    <name type="scientific">Phytophthora boehmeriae</name>
    <dbReference type="NCBI Taxonomy" id="109152"/>
    <lineage>
        <taxon>Eukaryota</taxon>
        <taxon>Sar</taxon>
        <taxon>Stramenopiles</taxon>
        <taxon>Oomycota</taxon>
        <taxon>Peronosporomycetes</taxon>
        <taxon>Peronosporales</taxon>
        <taxon>Peronosporaceae</taxon>
        <taxon>Phytophthora</taxon>
    </lineage>
</organism>
<reference evidence="1" key="1">
    <citation type="submission" date="2021-02" db="EMBL/GenBank/DDBJ databases">
        <authorList>
            <person name="Palmer J.M."/>
        </authorList>
    </citation>
    <scope>NUCLEOTIDE SEQUENCE</scope>
    <source>
        <strain evidence="1">SCRP23</strain>
    </source>
</reference>
<dbReference type="OrthoDB" id="118772at2759"/>
<dbReference type="PANTHER" id="PTHR13510">
    <property type="entry name" value="FYVE-FINGER-CONTAINING RAB5 EFFECTOR PROTEIN RABENOSYN-5-RELATED"/>
    <property type="match status" value="1"/>
</dbReference>
<dbReference type="AlphaFoldDB" id="A0A8T1WEQ0"/>
<dbReference type="EMBL" id="JAGDFL010000353">
    <property type="protein sequence ID" value="KAG7391671.1"/>
    <property type="molecule type" value="Genomic_DNA"/>
</dbReference>
<comment type="caution">
    <text evidence="1">The sequence shown here is derived from an EMBL/GenBank/DDBJ whole genome shotgun (WGS) entry which is preliminary data.</text>
</comment>
<evidence type="ECO:0000313" key="2">
    <source>
        <dbReference type="Proteomes" id="UP000693981"/>
    </source>
</evidence>
<dbReference type="PANTHER" id="PTHR13510:SF44">
    <property type="entry name" value="RABENOSYN-5"/>
    <property type="match status" value="1"/>
</dbReference>